<sequence>MMFFCIALVNAQGNNGRGKCMQPFGISFYLVEGGFEDEWLDLYMKWHYPLMQYALDNEALLQHKLFVPDGHGMEGQWTFAVSFLFPASKERKPAPLDRAELIEELFGDQLDDYVAGEKRRWQLTVKHWDTDFIELDKSENPLSVYKPSLGGCQP</sequence>
<gene>
    <name evidence="1" type="ORF">METZ01_LOCUS19890</name>
</gene>
<evidence type="ECO:0000313" key="1">
    <source>
        <dbReference type="EMBL" id="SUZ67036.1"/>
    </source>
</evidence>
<reference evidence="1" key="1">
    <citation type="submission" date="2018-05" db="EMBL/GenBank/DDBJ databases">
        <authorList>
            <person name="Lanie J.A."/>
            <person name="Ng W.-L."/>
            <person name="Kazmierczak K.M."/>
            <person name="Andrzejewski T.M."/>
            <person name="Davidsen T.M."/>
            <person name="Wayne K.J."/>
            <person name="Tettelin H."/>
            <person name="Glass J.I."/>
            <person name="Rusch D."/>
            <person name="Podicherti R."/>
            <person name="Tsui H.-C.T."/>
            <person name="Winkler M.E."/>
        </authorList>
    </citation>
    <scope>NUCLEOTIDE SEQUENCE</scope>
</reference>
<accession>A0A381PJ43</accession>
<dbReference type="EMBL" id="UINC01001001">
    <property type="protein sequence ID" value="SUZ67036.1"/>
    <property type="molecule type" value="Genomic_DNA"/>
</dbReference>
<name>A0A381PJ43_9ZZZZ</name>
<proteinExistence type="predicted"/>
<evidence type="ECO:0008006" key="2">
    <source>
        <dbReference type="Google" id="ProtNLM"/>
    </source>
</evidence>
<dbReference type="AlphaFoldDB" id="A0A381PJ43"/>
<organism evidence="1">
    <name type="scientific">marine metagenome</name>
    <dbReference type="NCBI Taxonomy" id="408172"/>
    <lineage>
        <taxon>unclassified sequences</taxon>
        <taxon>metagenomes</taxon>
        <taxon>ecological metagenomes</taxon>
    </lineage>
</organism>
<protein>
    <recommendedName>
        <fullName evidence="2">EthD domain-containing protein</fullName>
    </recommendedName>
</protein>